<dbReference type="GO" id="GO:0030692">
    <property type="term" value="C:Noc4p-Nop14p complex"/>
    <property type="evidence" value="ECO:0007669"/>
    <property type="project" value="TreeGrafter"/>
</dbReference>
<comment type="similarity">
    <text evidence="2">Belongs to the NOP14 family.</text>
</comment>
<evidence type="ECO:0000256" key="5">
    <source>
        <dbReference type="ARBA" id="ARBA00023242"/>
    </source>
</evidence>
<comment type="subcellular location">
    <subcellularLocation>
        <location evidence="1">Nucleus</location>
        <location evidence="1">Nucleolus</location>
    </subcellularLocation>
</comment>
<dbReference type="EMBL" id="GBHO01025741">
    <property type="protein sequence ID" value="JAG17863.1"/>
    <property type="molecule type" value="Transcribed_RNA"/>
</dbReference>
<evidence type="ECO:0000313" key="7">
    <source>
        <dbReference type="EMBL" id="JAG17863.1"/>
    </source>
</evidence>
<evidence type="ECO:0000256" key="2">
    <source>
        <dbReference type="ARBA" id="ARBA00007466"/>
    </source>
</evidence>
<dbReference type="GO" id="GO:0030490">
    <property type="term" value="P:maturation of SSU-rRNA"/>
    <property type="evidence" value="ECO:0007669"/>
    <property type="project" value="TreeGrafter"/>
</dbReference>
<name>A0A0A9XGB5_LYGHE</name>
<evidence type="ECO:0000256" key="6">
    <source>
        <dbReference type="ARBA" id="ARBA00024695"/>
    </source>
</evidence>
<keyword evidence="4" id="KW-0698">rRNA processing</keyword>
<dbReference type="AlphaFoldDB" id="A0A0A9XGB5"/>
<keyword evidence="3" id="KW-0690">Ribosome biogenesis</keyword>
<dbReference type="InterPro" id="IPR007276">
    <property type="entry name" value="Nop14"/>
</dbReference>
<evidence type="ECO:0000256" key="1">
    <source>
        <dbReference type="ARBA" id="ARBA00004604"/>
    </source>
</evidence>
<evidence type="ECO:0000256" key="3">
    <source>
        <dbReference type="ARBA" id="ARBA00022517"/>
    </source>
</evidence>
<proteinExistence type="inferred from homology"/>
<protein>
    <submittedName>
        <fullName evidence="7">Putative nucleolar complex protein 14</fullName>
    </submittedName>
</protein>
<sequence>MKFVGGSSALDKMLSDIEDIAVNIDKLSNSYTSVSHSSNHHKDSSSSCRTVKAKLISRYVNTLSQLHTYALQHPREVGSVCKNILIEAEKDFLRGKRNAPSTSVMLYSDIMTHLFPLTDHRHSVITPLMLFICSLLMQMKLTTLHHAHHYVI</sequence>
<reference evidence="7" key="2">
    <citation type="submission" date="2014-07" db="EMBL/GenBank/DDBJ databases">
        <authorList>
            <person name="Hull J."/>
        </authorList>
    </citation>
    <scope>NUCLEOTIDE SEQUENCE</scope>
</reference>
<gene>
    <name evidence="7" type="primary">NOP14_1</name>
    <name evidence="7" type="ORF">CM83_26723</name>
</gene>
<dbReference type="PANTHER" id="PTHR23183:SF0">
    <property type="entry name" value="NUCLEOLAR PROTEIN 14"/>
    <property type="match status" value="1"/>
</dbReference>
<comment type="function">
    <text evidence="6">Involved in nucleolar processing of pre-18S ribosomal RNA. Has a role in the nuclear export of 40S pre-ribosomal subunit to the cytoplasm.</text>
</comment>
<dbReference type="Pfam" id="PF04147">
    <property type="entry name" value="Nop14"/>
    <property type="match status" value="1"/>
</dbReference>
<reference evidence="7" key="1">
    <citation type="journal article" date="2014" name="PLoS ONE">
        <title>Transcriptome-Based Identification of ABC Transporters in the Western Tarnished Plant Bug Lygus hesperus.</title>
        <authorList>
            <person name="Hull J.J."/>
            <person name="Chaney K."/>
            <person name="Geib S.M."/>
            <person name="Fabrick J.A."/>
            <person name="Brent C.S."/>
            <person name="Walsh D."/>
            <person name="Lavine L.C."/>
        </authorList>
    </citation>
    <scope>NUCLEOTIDE SEQUENCE</scope>
</reference>
<dbReference type="GO" id="GO:0032040">
    <property type="term" value="C:small-subunit processome"/>
    <property type="evidence" value="ECO:0007669"/>
    <property type="project" value="InterPro"/>
</dbReference>
<organism evidence="7">
    <name type="scientific">Lygus hesperus</name>
    <name type="common">Western plant bug</name>
    <dbReference type="NCBI Taxonomy" id="30085"/>
    <lineage>
        <taxon>Eukaryota</taxon>
        <taxon>Metazoa</taxon>
        <taxon>Ecdysozoa</taxon>
        <taxon>Arthropoda</taxon>
        <taxon>Hexapoda</taxon>
        <taxon>Insecta</taxon>
        <taxon>Pterygota</taxon>
        <taxon>Neoptera</taxon>
        <taxon>Paraneoptera</taxon>
        <taxon>Hemiptera</taxon>
        <taxon>Heteroptera</taxon>
        <taxon>Panheteroptera</taxon>
        <taxon>Cimicomorpha</taxon>
        <taxon>Miridae</taxon>
        <taxon>Mirini</taxon>
        <taxon>Lygus</taxon>
    </lineage>
</organism>
<evidence type="ECO:0000256" key="4">
    <source>
        <dbReference type="ARBA" id="ARBA00022552"/>
    </source>
</evidence>
<dbReference type="PANTHER" id="PTHR23183">
    <property type="entry name" value="NOP14"/>
    <property type="match status" value="1"/>
</dbReference>
<accession>A0A0A9XGB5</accession>
<keyword evidence="5" id="KW-0539">Nucleus</keyword>